<comment type="caution">
    <text evidence="7">The sequence shown here is derived from an EMBL/GenBank/DDBJ whole genome shotgun (WGS) entry which is preliminary data.</text>
</comment>
<keyword evidence="8" id="KW-1185">Reference proteome</keyword>
<dbReference type="Proteomes" id="UP000318437">
    <property type="component" value="Unassembled WGS sequence"/>
</dbReference>
<reference evidence="7 8" key="1">
    <citation type="submission" date="2019-02" db="EMBL/GenBank/DDBJ databases">
        <title>Deep-cultivation of Planctomycetes and their phenomic and genomic characterization uncovers novel biology.</title>
        <authorList>
            <person name="Wiegand S."/>
            <person name="Jogler M."/>
            <person name="Boedeker C."/>
            <person name="Pinto D."/>
            <person name="Vollmers J."/>
            <person name="Rivas-Marin E."/>
            <person name="Kohn T."/>
            <person name="Peeters S.H."/>
            <person name="Heuer A."/>
            <person name="Rast P."/>
            <person name="Oberbeckmann S."/>
            <person name="Bunk B."/>
            <person name="Jeske O."/>
            <person name="Meyerdierks A."/>
            <person name="Storesund J.E."/>
            <person name="Kallscheuer N."/>
            <person name="Luecker S."/>
            <person name="Lage O.M."/>
            <person name="Pohl T."/>
            <person name="Merkel B.J."/>
            <person name="Hornburger P."/>
            <person name="Mueller R.-W."/>
            <person name="Bruemmer F."/>
            <person name="Labrenz M."/>
            <person name="Spormann A.M."/>
            <person name="Op Den Camp H."/>
            <person name="Overmann J."/>
            <person name="Amann R."/>
            <person name="Jetten M.S.M."/>
            <person name="Mascher T."/>
            <person name="Medema M.H."/>
            <person name="Devos D.P."/>
            <person name="Kaster A.-K."/>
            <person name="Ovreas L."/>
            <person name="Rohde M."/>
            <person name="Galperin M.Y."/>
            <person name="Jogler C."/>
        </authorList>
    </citation>
    <scope>NUCLEOTIDE SEQUENCE [LARGE SCALE GENOMIC DNA]</scope>
    <source>
        <strain evidence="7 8">Pla144</strain>
    </source>
</reference>
<dbReference type="EMBL" id="SJPS01000012">
    <property type="protein sequence ID" value="TWU20875.1"/>
    <property type="molecule type" value="Genomic_DNA"/>
</dbReference>
<dbReference type="PANTHER" id="PTHR30250">
    <property type="entry name" value="PST FAMILY PREDICTED COLANIC ACID TRANSPORTER"/>
    <property type="match status" value="1"/>
</dbReference>
<evidence type="ECO:0000256" key="2">
    <source>
        <dbReference type="ARBA" id="ARBA00022475"/>
    </source>
</evidence>
<evidence type="ECO:0000256" key="6">
    <source>
        <dbReference type="SAM" id="Phobius"/>
    </source>
</evidence>
<evidence type="ECO:0000256" key="3">
    <source>
        <dbReference type="ARBA" id="ARBA00022692"/>
    </source>
</evidence>
<evidence type="ECO:0008006" key="9">
    <source>
        <dbReference type="Google" id="ProtNLM"/>
    </source>
</evidence>
<dbReference type="PANTHER" id="PTHR30250:SF11">
    <property type="entry name" value="O-ANTIGEN TRANSPORTER-RELATED"/>
    <property type="match status" value="1"/>
</dbReference>
<feature type="transmembrane region" description="Helical" evidence="6">
    <location>
        <begin position="105"/>
        <end position="126"/>
    </location>
</feature>
<feature type="transmembrane region" description="Helical" evidence="6">
    <location>
        <begin position="391"/>
        <end position="411"/>
    </location>
</feature>
<proteinExistence type="predicted"/>
<feature type="transmembrane region" description="Helical" evidence="6">
    <location>
        <begin position="319"/>
        <end position="336"/>
    </location>
</feature>
<feature type="transmembrane region" description="Helical" evidence="6">
    <location>
        <begin position="198"/>
        <end position="217"/>
    </location>
</feature>
<organism evidence="7 8">
    <name type="scientific">Bythopirellula polymerisocia</name>
    <dbReference type="NCBI Taxonomy" id="2528003"/>
    <lineage>
        <taxon>Bacteria</taxon>
        <taxon>Pseudomonadati</taxon>
        <taxon>Planctomycetota</taxon>
        <taxon>Planctomycetia</taxon>
        <taxon>Pirellulales</taxon>
        <taxon>Lacipirellulaceae</taxon>
        <taxon>Bythopirellula</taxon>
    </lineage>
</organism>
<dbReference type="AlphaFoldDB" id="A0A5C6C9X1"/>
<gene>
    <name evidence="7" type="ORF">Pla144_47750</name>
</gene>
<comment type="subcellular location">
    <subcellularLocation>
        <location evidence="1">Cell membrane</location>
        <topology evidence="1">Multi-pass membrane protein</topology>
    </subcellularLocation>
</comment>
<keyword evidence="2" id="KW-1003">Cell membrane</keyword>
<protein>
    <recommendedName>
        <fullName evidence="9">MurJ-like flippase</fullName>
    </recommendedName>
</protein>
<feature type="transmembrane region" description="Helical" evidence="6">
    <location>
        <begin position="417"/>
        <end position="435"/>
    </location>
</feature>
<dbReference type="InterPro" id="IPR050833">
    <property type="entry name" value="Poly_Biosynth_Transport"/>
</dbReference>
<feature type="transmembrane region" description="Helical" evidence="6">
    <location>
        <begin position="132"/>
        <end position="151"/>
    </location>
</feature>
<dbReference type="GO" id="GO:0005886">
    <property type="term" value="C:plasma membrane"/>
    <property type="evidence" value="ECO:0007669"/>
    <property type="project" value="UniProtKB-SubCell"/>
</dbReference>
<evidence type="ECO:0000256" key="1">
    <source>
        <dbReference type="ARBA" id="ARBA00004651"/>
    </source>
</evidence>
<evidence type="ECO:0000256" key="4">
    <source>
        <dbReference type="ARBA" id="ARBA00022989"/>
    </source>
</evidence>
<evidence type="ECO:0000256" key="5">
    <source>
        <dbReference type="ARBA" id="ARBA00023136"/>
    </source>
</evidence>
<accession>A0A5C6C9X1</accession>
<keyword evidence="3 6" id="KW-0812">Transmembrane</keyword>
<feature type="transmembrane region" description="Helical" evidence="6">
    <location>
        <begin position="356"/>
        <end position="379"/>
    </location>
</feature>
<keyword evidence="5 6" id="KW-0472">Membrane</keyword>
<name>A0A5C6C9X1_9BACT</name>
<feature type="transmembrane region" description="Helical" evidence="6">
    <location>
        <begin position="172"/>
        <end position="192"/>
    </location>
</feature>
<feature type="transmembrane region" description="Helical" evidence="6">
    <location>
        <begin position="73"/>
        <end position="93"/>
    </location>
</feature>
<keyword evidence="4 6" id="KW-1133">Transmembrane helix</keyword>
<evidence type="ECO:0000313" key="7">
    <source>
        <dbReference type="EMBL" id="TWU20875.1"/>
    </source>
</evidence>
<evidence type="ECO:0000313" key="8">
    <source>
        <dbReference type="Proteomes" id="UP000318437"/>
    </source>
</evidence>
<sequence length="475" mass="51181">MLGHPAWSIDQFPCTENLMRRLTLLIHGRNIRTSGMAMLDQAVVGGTNFLTAVLVGRQCGPTEMGYFALAMTAWYLILAVLEALVTSPFTVFVHQMPDDERSTYAGSAMAQVLGLAALSSSVLLLVTMVIYVAGYSELALVFTAMVISVPFRMVRQFARRFDYTFMHLSRALVVDMAIAVLQLSMMAALFYFDALTAALSFLVVTGVYTLTSFGWWLHQHVAFCIDHERFVPHFLKNWSLGRWLAASQCTTIAAVQSLPWVIAAFLGEAQTGVYSACAALVGLSAPLMVAVQNVLSPKSASAYAEEGILGLERVVRKTTLILALGMGLLPLTLYVAGDQFLSLSFGSKFTGHQNLLVLLAMGEMVFALGIGAISGLTVLERTDLLFRSNLASILTTLSLAIPLVGSFGLIGAAVSRLLGISVGSAFAIMCYRRLIVERSTLSTVASDIADNPIIAADNESTDQALVSAAFDGRKE</sequence>